<evidence type="ECO:0000313" key="1">
    <source>
        <dbReference type="EMBL" id="KAH7910310.1"/>
    </source>
</evidence>
<reference evidence="1" key="1">
    <citation type="journal article" date="2021" name="New Phytol.">
        <title>Evolutionary innovations through gain and loss of genes in the ectomycorrhizal Boletales.</title>
        <authorList>
            <person name="Wu G."/>
            <person name="Miyauchi S."/>
            <person name="Morin E."/>
            <person name="Kuo A."/>
            <person name="Drula E."/>
            <person name="Varga T."/>
            <person name="Kohler A."/>
            <person name="Feng B."/>
            <person name="Cao Y."/>
            <person name="Lipzen A."/>
            <person name="Daum C."/>
            <person name="Hundley H."/>
            <person name="Pangilinan J."/>
            <person name="Johnson J."/>
            <person name="Barry K."/>
            <person name="LaButti K."/>
            <person name="Ng V."/>
            <person name="Ahrendt S."/>
            <person name="Min B."/>
            <person name="Choi I.G."/>
            <person name="Park H."/>
            <person name="Plett J.M."/>
            <person name="Magnuson J."/>
            <person name="Spatafora J.W."/>
            <person name="Nagy L.G."/>
            <person name="Henrissat B."/>
            <person name="Grigoriev I.V."/>
            <person name="Yang Z.L."/>
            <person name="Xu J."/>
            <person name="Martin F.M."/>
        </authorList>
    </citation>
    <scope>NUCLEOTIDE SEQUENCE</scope>
    <source>
        <strain evidence="1">ATCC 28755</strain>
    </source>
</reference>
<evidence type="ECO:0000313" key="2">
    <source>
        <dbReference type="Proteomes" id="UP000790377"/>
    </source>
</evidence>
<gene>
    <name evidence="1" type="ORF">BJ138DRAFT_125037</name>
</gene>
<organism evidence="1 2">
    <name type="scientific">Hygrophoropsis aurantiaca</name>
    <dbReference type="NCBI Taxonomy" id="72124"/>
    <lineage>
        <taxon>Eukaryota</taxon>
        <taxon>Fungi</taxon>
        <taxon>Dikarya</taxon>
        <taxon>Basidiomycota</taxon>
        <taxon>Agaricomycotina</taxon>
        <taxon>Agaricomycetes</taxon>
        <taxon>Agaricomycetidae</taxon>
        <taxon>Boletales</taxon>
        <taxon>Coniophorineae</taxon>
        <taxon>Hygrophoropsidaceae</taxon>
        <taxon>Hygrophoropsis</taxon>
    </lineage>
</organism>
<protein>
    <submittedName>
        <fullName evidence="1">Uncharacterized protein</fullName>
    </submittedName>
</protein>
<feature type="non-terminal residue" evidence="1">
    <location>
        <position position="1"/>
    </location>
</feature>
<proteinExistence type="predicted"/>
<keyword evidence="2" id="KW-1185">Reference proteome</keyword>
<sequence>LYEIFSYLPDNGEPFFYVTRKRSTGHITLAALAVTCRTFREPALALRWRQLWSVSSLVPLFPRDIWRKYNPTGFHLEFARSPSEEEWTRFESYTSLIREIPISDTFAGTADLMATLSRKYNASPSQQLFPNLRVLKWHHDGGTEPSYAHLFFPPSLRCLQVTLKLGAPEDREVPRLLSLLDHQCPMLTRLSINGIVFDEDNVTILRVLVSRACQRLEYLKCDEVDESTLNYLAKLATLKDLSVYLPDSIFANAVFSKGFVNLQTLSLTMDGISTVIAFLSSTQLSLKSIKIEIASRPQPRLLASLKQLFARLSTSLSHTHLTRIHLMLGDSRAPEGIQDVAVLRPLLLFSELRYVYIGGLCSFNLDDDVLAEFANAWSHLEELTLNRFAEASEVTFKGLKSLIRACPLLQALTLAIHAVQLDCGSPTTPPAGGDSDTHNDKIETLDLGDSAVGDPPTVARILGELFRSLRKVVVYPRDALHAQLWGEVNFHLFTAAQAREREIDQLGDNGGSTT</sequence>
<dbReference type="EMBL" id="MU267718">
    <property type="protein sequence ID" value="KAH7910310.1"/>
    <property type="molecule type" value="Genomic_DNA"/>
</dbReference>
<name>A0ACB8AAI8_9AGAM</name>
<dbReference type="Proteomes" id="UP000790377">
    <property type="component" value="Unassembled WGS sequence"/>
</dbReference>
<comment type="caution">
    <text evidence="1">The sequence shown here is derived from an EMBL/GenBank/DDBJ whole genome shotgun (WGS) entry which is preliminary data.</text>
</comment>
<accession>A0ACB8AAI8</accession>